<dbReference type="InterPro" id="IPR011990">
    <property type="entry name" value="TPR-like_helical_dom_sf"/>
</dbReference>
<dbReference type="Proteomes" id="UP000187609">
    <property type="component" value="Unassembled WGS sequence"/>
</dbReference>
<dbReference type="Gene3D" id="1.25.40.10">
    <property type="entry name" value="Tetratricopeptide repeat domain"/>
    <property type="match status" value="1"/>
</dbReference>
<dbReference type="Pfam" id="PF17177">
    <property type="entry name" value="PPR_long"/>
    <property type="match status" value="1"/>
</dbReference>
<protein>
    <submittedName>
        <fullName evidence="3">Proteinaceous rnase p 1, chloroplasticmitochondrial</fullName>
    </submittedName>
</protein>
<dbReference type="PANTHER" id="PTHR13547">
    <property type="match status" value="1"/>
</dbReference>
<accession>A0A1J6J786</accession>
<comment type="caution">
    <text evidence="3">The sequence shown here is derived from an EMBL/GenBank/DDBJ whole genome shotgun (WGS) entry which is preliminary data.</text>
</comment>
<reference evidence="3" key="1">
    <citation type="submission" date="2016-11" db="EMBL/GenBank/DDBJ databases">
        <title>The genome of Nicotiana attenuata.</title>
        <authorList>
            <person name="Xu S."/>
            <person name="Brockmoeller T."/>
            <person name="Gaquerel E."/>
            <person name="Navarro A."/>
            <person name="Kuhl H."/>
            <person name="Gase K."/>
            <person name="Ling Z."/>
            <person name="Zhou W."/>
            <person name="Kreitzer C."/>
            <person name="Stanke M."/>
            <person name="Tang H."/>
            <person name="Lyons E."/>
            <person name="Pandey P."/>
            <person name="Pandey S.P."/>
            <person name="Timmermann B."/>
            <person name="Baldwin I.T."/>
        </authorList>
    </citation>
    <scope>NUCLEOTIDE SEQUENCE [LARGE SCALE GENOMIC DNA]</scope>
    <source>
        <strain evidence="3">UT</strain>
    </source>
</reference>
<feature type="non-terminal residue" evidence="3">
    <location>
        <position position="1"/>
    </location>
</feature>
<dbReference type="Gramene" id="OIT06731">
    <property type="protein sequence ID" value="OIT06731"/>
    <property type="gene ID" value="A4A49_51821"/>
</dbReference>
<proteinExistence type="predicted"/>
<gene>
    <name evidence="3" type="primary">PRORP1_2</name>
    <name evidence="3" type="ORF">A4A49_51821</name>
</gene>
<dbReference type="AlphaFoldDB" id="A0A1J6J786"/>
<dbReference type="STRING" id="49451.A0A1J6J786"/>
<evidence type="ECO:0000313" key="3">
    <source>
        <dbReference type="EMBL" id="OIT06731.1"/>
    </source>
</evidence>
<dbReference type="InterPro" id="IPR033443">
    <property type="entry name" value="PROP1-like_PPR_dom"/>
</dbReference>
<keyword evidence="1" id="KW-0677">Repeat</keyword>
<evidence type="ECO:0000256" key="1">
    <source>
        <dbReference type="ARBA" id="ARBA00022737"/>
    </source>
</evidence>
<keyword evidence="4" id="KW-1185">Reference proteome</keyword>
<dbReference type="GO" id="GO:0004526">
    <property type="term" value="F:ribonuclease P activity"/>
    <property type="evidence" value="ECO:0007669"/>
    <property type="project" value="TreeGrafter"/>
</dbReference>
<organism evidence="3 4">
    <name type="scientific">Nicotiana attenuata</name>
    <name type="common">Coyote tobacco</name>
    <dbReference type="NCBI Taxonomy" id="49451"/>
    <lineage>
        <taxon>Eukaryota</taxon>
        <taxon>Viridiplantae</taxon>
        <taxon>Streptophyta</taxon>
        <taxon>Embryophyta</taxon>
        <taxon>Tracheophyta</taxon>
        <taxon>Spermatophyta</taxon>
        <taxon>Magnoliopsida</taxon>
        <taxon>eudicotyledons</taxon>
        <taxon>Gunneridae</taxon>
        <taxon>Pentapetalae</taxon>
        <taxon>asterids</taxon>
        <taxon>lamiids</taxon>
        <taxon>Solanales</taxon>
        <taxon>Solanaceae</taxon>
        <taxon>Nicotianoideae</taxon>
        <taxon>Nicotianeae</taxon>
        <taxon>Nicotiana</taxon>
    </lineage>
</organism>
<dbReference type="EMBL" id="MJEQ01037184">
    <property type="protein sequence ID" value="OIT06731.1"/>
    <property type="molecule type" value="Genomic_DNA"/>
</dbReference>
<sequence length="91" mass="9724">LFQFSTGTTATPLSGNCTMPQDRDMAFDLVKQMNNFGILSRLRPFGPALLGICEKGMAEKAGVVPEEAELSALLNISSESKKGRESISSDA</sequence>
<evidence type="ECO:0000259" key="2">
    <source>
        <dbReference type="Pfam" id="PF17177"/>
    </source>
</evidence>
<name>A0A1J6J786_NICAT</name>
<dbReference type="SMR" id="A0A1J6J786"/>
<evidence type="ECO:0000313" key="4">
    <source>
        <dbReference type="Proteomes" id="UP000187609"/>
    </source>
</evidence>
<dbReference type="PANTHER" id="PTHR13547:SF1">
    <property type="entry name" value="MITOCHONDRIAL RIBONUCLEASE P CATALYTIC SUBUNIT"/>
    <property type="match status" value="1"/>
</dbReference>
<dbReference type="GO" id="GO:0001682">
    <property type="term" value="P:tRNA 5'-leader removal"/>
    <property type="evidence" value="ECO:0007669"/>
    <property type="project" value="TreeGrafter"/>
</dbReference>
<feature type="domain" description="PROP1-like PPR" evidence="2">
    <location>
        <begin position="9"/>
        <end position="79"/>
    </location>
</feature>